<feature type="region of interest" description="Disordered" evidence="4">
    <location>
        <begin position="352"/>
        <end position="381"/>
    </location>
</feature>
<feature type="compositionally biased region" description="Basic and acidic residues" evidence="4">
    <location>
        <begin position="98"/>
        <end position="114"/>
    </location>
</feature>
<feature type="domain" description="SD-repeat containing protein B" evidence="6">
    <location>
        <begin position="265"/>
        <end position="389"/>
    </location>
</feature>
<comment type="subcellular location">
    <subcellularLocation>
        <location evidence="1">Secreted</location>
    </subcellularLocation>
</comment>
<feature type="region of interest" description="Disordered" evidence="4">
    <location>
        <begin position="95"/>
        <end position="114"/>
    </location>
</feature>
<evidence type="ECO:0000256" key="2">
    <source>
        <dbReference type="ARBA" id="ARBA00022525"/>
    </source>
</evidence>
<dbReference type="InterPro" id="IPR013783">
    <property type="entry name" value="Ig-like_fold"/>
</dbReference>
<proteinExistence type="predicted"/>
<organism evidence="7 8">
    <name type="scientific">Glutamicibacter protophormiae</name>
    <name type="common">Brevibacterium protophormiae</name>
    <dbReference type="NCBI Taxonomy" id="37930"/>
    <lineage>
        <taxon>Bacteria</taxon>
        <taxon>Bacillati</taxon>
        <taxon>Actinomycetota</taxon>
        <taxon>Actinomycetes</taxon>
        <taxon>Micrococcales</taxon>
        <taxon>Micrococcaceae</taxon>
        <taxon>Glutamicibacter</taxon>
    </lineage>
</organism>
<evidence type="ECO:0000259" key="6">
    <source>
        <dbReference type="Pfam" id="PF17210"/>
    </source>
</evidence>
<feature type="region of interest" description="Disordered" evidence="4">
    <location>
        <begin position="478"/>
        <end position="573"/>
    </location>
</feature>
<evidence type="ECO:0000256" key="3">
    <source>
        <dbReference type="ARBA" id="ARBA00022729"/>
    </source>
</evidence>
<dbReference type="Pfam" id="PF17210">
    <property type="entry name" value="SdrD_B"/>
    <property type="match status" value="4"/>
</dbReference>
<keyword evidence="5" id="KW-1133">Transmembrane helix</keyword>
<evidence type="ECO:0000313" key="7">
    <source>
        <dbReference type="EMBL" id="MBP2397679.1"/>
    </source>
</evidence>
<evidence type="ECO:0000313" key="8">
    <source>
        <dbReference type="Proteomes" id="UP001195422"/>
    </source>
</evidence>
<dbReference type="InterPro" id="IPR051417">
    <property type="entry name" value="SDr/BOS_complex"/>
</dbReference>
<keyword evidence="5" id="KW-0472">Membrane</keyword>
<feature type="transmembrane region" description="Helical" evidence="5">
    <location>
        <begin position="579"/>
        <end position="598"/>
    </location>
</feature>
<evidence type="ECO:0000256" key="4">
    <source>
        <dbReference type="SAM" id="MobiDB-lite"/>
    </source>
</evidence>
<feature type="domain" description="SD-repeat containing protein B" evidence="6">
    <location>
        <begin position="5"/>
        <end position="129"/>
    </location>
</feature>
<dbReference type="EMBL" id="JAGIOJ010000001">
    <property type="protein sequence ID" value="MBP2397679.1"/>
    <property type="molecule type" value="Genomic_DNA"/>
</dbReference>
<dbReference type="RefSeq" id="WP_188948140.1">
    <property type="nucleotide sequence ID" value="NZ_BMPH01000005.1"/>
</dbReference>
<dbReference type="PANTHER" id="PTHR23303">
    <property type="entry name" value="CARBOXYPEPTIDASE REGULATORY REGION-CONTAINING"/>
    <property type="match status" value="1"/>
</dbReference>
<dbReference type="PANTHER" id="PTHR23303:SF15">
    <property type="entry name" value="COLOSSIN-A"/>
    <property type="match status" value="1"/>
</dbReference>
<evidence type="ECO:0000256" key="5">
    <source>
        <dbReference type="SAM" id="Phobius"/>
    </source>
</evidence>
<dbReference type="InterPro" id="IPR033764">
    <property type="entry name" value="Sdr_B"/>
</dbReference>
<comment type="caution">
    <text evidence="7">The sequence shown here is derived from an EMBL/GenBank/DDBJ whole genome shotgun (WGS) entry which is preliminary data.</text>
</comment>
<name>A0ABS4XMF4_GLUPR</name>
<feature type="compositionally biased region" description="Pro residues" evidence="4">
    <location>
        <begin position="524"/>
        <end position="542"/>
    </location>
</feature>
<accession>A0ABS4XMF4</accession>
<dbReference type="Gene3D" id="2.60.40.10">
    <property type="entry name" value="Immunoglobulins"/>
    <property type="match status" value="4"/>
</dbReference>
<feature type="compositionally biased region" description="Low complexity" evidence="4">
    <location>
        <begin position="543"/>
        <end position="555"/>
    </location>
</feature>
<keyword evidence="5" id="KW-0812">Transmembrane</keyword>
<sequence length="607" mass="65832">MLDPALGDYVWVDEDRDGIQDADEKGLEDVVLTIAGPDGNPVIDVFGNPVGPVTTDEHGKYLFQNLPVLGENESYAVTIDQDASKEALAPYIPTIETDGDRDQDSSTWEAKSEGLTKDGNEDLTLDFGFVLPKVTVGDYVWVDENRDGIQNEGEKGIKDVVLVIVGPDGKPVTDVFGNPVGPVTTDENGKYIFENLPVLKDDESYTVKIDREASKKPLAPCVPTIVTDDNRENDSSVWEATTEGLTKDKDEDLTLDFGFIVPKVSVGDYVWVDANRDGKQDYGEPGIKDVVLTIVGPDGKPVTDIYGEQVGPVATDENGKYTFENLPVLKDGESYTVKIHREASQEPLAPYIPTLENEGDRSEDSSTWEANSEELTENNQRDDTLDFGFVKPKVSVGDYVWFDEDADGIQDDDENGIKGVVLIIVGPDGEPVTDVNGNPVGPITTDENGKYTFENLPVLKDGESYTVKIDKEASKDALKDYVPTPENRGDRDKDSSTWEAKSEGLTKDGDRDPTLDFGFQKPLPWTPIEPPLPSEPTEPLPSEPSGSGDSSGSAEDPQEPNASEDPTAEGKDNLASTGFTALAVLIAGLLLAAAGVLITRRSRGRHS</sequence>
<feature type="domain" description="SD-repeat containing protein B" evidence="6">
    <location>
        <begin position="135"/>
        <end position="259"/>
    </location>
</feature>
<gene>
    <name evidence="7" type="ORF">JOF39_000760</name>
</gene>
<feature type="compositionally biased region" description="Basic and acidic residues" evidence="4">
    <location>
        <begin position="487"/>
        <end position="514"/>
    </location>
</feature>
<evidence type="ECO:0000256" key="1">
    <source>
        <dbReference type="ARBA" id="ARBA00004613"/>
    </source>
</evidence>
<dbReference type="SUPFAM" id="SSF117074">
    <property type="entry name" value="Hypothetical protein PA1324"/>
    <property type="match status" value="4"/>
</dbReference>
<keyword evidence="3" id="KW-0732">Signal</keyword>
<dbReference type="Proteomes" id="UP001195422">
    <property type="component" value="Unassembled WGS sequence"/>
</dbReference>
<keyword evidence="8" id="KW-1185">Reference proteome</keyword>
<protein>
    <recommendedName>
        <fullName evidence="6">SD-repeat containing protein B domain-containing protein</fullName>
    </recommendedName>
</protein>
<reference evidence="7 8" key="1">
    <citation type="submission" date="2021-03" db="EMBL/GenBank/DDBJ databases">
        <title>Sequencing the genomes of 1000 actinobacteria strains.</title>
        <authorList>
            <person name="Klenk H.-P."/>
        </authorList>
    </citation>
    <scope>NUCLEOTIDE SEQUENCE [LARGE SCALE GENOMIC DNA]</scope>
    <source>
        <strain evidence="7 8">DSM 20168</strain>
    </source>
</reference>
<feature type="domain" description="SD-repeat containing protein B" evidence="6">
    <location>
        <begin position="395"/>
        <end position="519"/>
    </location>
</feature>
<keyword evidence="2" id="KW-0964">Secreted</keyword>